<name>A0A165N1M2_EXIGL</name>
<evidence type="ECO:0000313" key="2">
    <source>
        <dbReference type="Proteomes" id="UP000077266"/>
    </source>
</evidence>
<evidence type="ECO:0000313" key="1">
    <source>
        <dbReference type="EMBL" id="KZW00082.1"/>
    </source>
</evidence>
<feature type="non-terminal residue" evidence="1">
    <location>
        <position position="1"/>
    </location>
</feature>
<dbReference type="EMBL" id="KV425903">
    <property type="protein sequence ID" value="KZW00082.1"/>
    <property type="molecule type" value="Genomic_DNA"/>
</dbReference>
<reference evidence="1 2" key="1">
    <citation type="journal article" date="2016" name="Mol. Biol. Evol.">
        <title>Comparative Genomics of Early-Diverging Mushroom-Forming Fungi Provides Insights into the Origins of Lignocellulose Decay Capabilities.</title>
        <authorList>
            <person name="Nagy L.G."/>
            <person name="Riley R."/>
            <person name="Tritt A."/>
            <person name="Adam C."/>
            <person name="Daum C."/>
            <person name="Floudas D."/>
            <person name="Sun H."/>
            <person name="Yadav J.S."/>
            <person name="Pangilinan J."/>
            <person name="Larsson K.H."/>
            <person name="Matsuura K."/>
            <person name="Barry K."/>
            <person name="Labutti K."/>
            <person name="Kuo R."/>
            <person name="Ohm R.A."/>
            <person name="Bhattacharya S.S."/>
            <person name="Shirouzu T."/>
            <person name="Yoshinaga Y."/>
            <person name="Martin F.M."/>
            <person name="Grigoriev I.V."/>
            <person name="Hibbett D.S."/>
        </authorList>
    </citation>
    <scope>NUCLEOTIDE SEQUENCE [LARGE SCALE GENOMIC DNA]</scope>
    <source>
        <strain evidence="1 2">HHB12029</strain>
    </source>
</reference>
<protein>
    <submittedName>
        <fullName evidence="1">Uncharacterized protein</fullName>
    </submittedName>
</protein>
<dbReference type="Proteomes" id="UP000077266">
    <property type="component" value="Unassembled WGS sequence"/>
</dbReference>
<feature type="non-terminal residue" evidence="1">
    <location>
        <position position="50"/>
    </location>
</feature>
<dbReference type="AlphaFoldDB" id="A0A165N1M2"/>
<keyword evidence="2" id="KW-1185">Reference proteome</keyword>
<organism evidence="1 2">
    <name type="scientific">Exidia glandulosa HHB12029</name>
    <dbReference type="NCBI Taxonomy" id="1314781"/>
    <lineage>
        <taxon>Eukaryota</taxon>
        <taxon>Fungi</taxon>
        <taxon>Dikarya</taxon>
        <taxon>Basidiomycota</taxon>
        <taxon>Agaricomycotina</taxon>
        <taxon>Agaricomycetes</taxon>
        <taxon>Auriculariales</taxon>
        <taxon>Exidiaceae</taxon>
        <taxon>Exidia</taxon>
    </lineage>
</organism>
<sequence>EDRWVVLYNPHLLLAWDGHVNTEYGASSLLPVYLYKYFFKGPDQTKFGID</sequence>
<dbReference type="OrthoDB" id="3366231at2759"/>
<accession>A0A165N1M2</accession>
<dbReference type="InParanoid" id="A0A165N1M2"/>
<proteinExistence type="predicted"/>
<gene>
    <name evidence="1" type="ORF">EXIGLDRAFT_564251</name>
</gene>